<dbReference type="HOGENOM" id="CLU_971705_0_0_1"/>
<dbReference type="KEGG" id="lgi:LOTGIDRAFT_235663"/>
<keyword evidence="3" id="KW-1185">Reference proteome</keyword>
<evidence type="ECO:0000256" key="1">
    <source>
        <dbReference type="SAM" id="MobiDB-lite"/>
    </source>
</evidence>
<dbReference type="Proteomes" id="UP000030746">
    <property type="component" value="Unassembled WGS sequence"/>
</dbReference>
<dbReference type="CTD" id="20249921"/>
<feature type="compositionally biased region" description="Polar residues" evidence="1">
    <location>
        <begin position="69"/>
        <end position="78"/>
    </location>
</feature>
<dbReference type="GeneID" id="20249921"/>
<dbReference type="OMA" id="YEICCET"/>
<proteinExistence type="predicted"/>
<accession>V3ZYN1</accession>
<name>V3ZYN1_LOTGI</name>
<reference evidence="2 3" key="1">
    <citation type="journal article" date="2013" name="Nature">
        <title>Insights into bilaterian evolution from three spiralian genomes.</title>
        <authorList>
            <person name="Simakov O."/>
            <person name="Marletaz F."/>
            <person name="Cho S.J."/>
            <person name="Edsinger-Gonzales E."/>
            <person name="Havlak P."/>
            <person name="Hellsten U."/>
            <person name="Kuo D.H."/>
            <person name="Larsson T."/>
            <person name="Lv J."/>
            <person name="Arendt D."/>
            <person name="Savage R."/>
            <person name="Osoegawa K."/>
            <person name="de Jong P."/>
            <person name="Grimwood J."/>
            <person name="Chapman J.A."/>
            <person name="Shapiro H."/>
            <person name="Aerts A."/>
            <person name="Otillar R.P."/>
            <person name="Terry A.Y."/>
            <person name="Boore J.L."/>
            <person name="Grigoriev I.V."/>
            <person name="Lindberg D.R."/>
            <person name="Seaver E.C."/>
            <person name="Weisblat D.A."/>
            <person name="Putnam N.H."/>
            <person name="Rokhsar D.S."/>
        </authorList>
    </citation>
    <scope>NUCLEOTIDE SEQUENCE [LARGE SCALE GENOMIC DNA]</scope>
</reference>
<gene>
    <name evidence="2" type="ORF">LOTGIDRAFT_235663</name>
</gene>
<evidence type="ECO:0000313" key="3">
    <source>
        <dbReference type="Proteomes" id="UP000030746"/>
    </source>
</evidence>
<sequence>MGSGASNTKVEEISIKSPSQLKLPGVGDPQDNWTLNNNYASGITKGDNLNSSHHQSQVNHPTVCVNGVQEDNLSPTSHLQKDKRVQIKSKMASKDESEIKKELNEDSDDDNDSENEGEDNPEGTTTKKKVPKTLEEYKELEINHLEKAKTFLESLEAYKEDADDDKLQCTLVSIKKMYLKLISAPLALRVEYRHKLARIIVDHGVYVPLICDKIVRILKEGKFRKSKEDEIGTKNYKFVSVNIIALMNFSDCSDLFREALGNHEPLLMVMSEKLLEWADVHLDKSIP</sequence>
<dbReference type="EMBL" id="KB203188">
    <property type="protein sequence ID" value="ESO86096.1"/>
    <property type="molecule type" value="Genomic_DNA"/>
</dbReference>
<feature type="compositionally biased region" description="Polar residues" evidence="1">
    <location>
        <begin position="31"/>
        <end position="60"/>
    </location>
</feature>
<feature type="region of interest" description="Disordered" evidence="1">
    <location>
        <begin position="1"/>
        <end position="132"/>
    </location>
</feature>
<feature type="non-terminal residue" evidence="2">
    <location>
        <position position="287"/>
    </location>
</feature>
<dbReference type="AlphaFoldDB" id="V3ZYN1"/>
<feature type="compositionally biased region" description="Basic and acidic residues" evidence="1">
    <location>
        <begin position="92"/>
        <end position="104"/>
    </location>
</feature>
<dbReference type="RefSeq" id="XP_009063339.1">
    <property type="nucleotide sequence ID" value="XM_009065091.1"/>
</dbReference>
<organism evidence="2 3">
    <name type="scientific">Lottia gigantea</name>
    <name type="common">Giant owl limpet</name>
    <dbReference type="NCBI Taxonomy" id="225164"/>
    <lineage>
        <taxon>Eukaryota</taxon>
        <taxon>Metazoa</taxon>
        <taxon>Spiralia</taxon>
        <taxon>Lophotrochozoa</taxon>
        <taxon>Mollusca</taxon>
        <taxon>Gastropoda</taxon>
        <taxon>Patellogastropoda</taxon>
        <taxon>Lottioidea</taxon>
        <taxon>Lottiidae</taxon>
        <taxon>Lottia</taxon>
    </lineage>
</organism>
<protein>
    <submittedName>
        <fullName evidence="2">Uncharacterized protein</fullName>
    </submittedName>
</protein>
<evidence type="ECO:0000313" key="2">
    <source>
        <dbReference type="EMBL" id="ESO86096.1"/>
    </source>
</evidence>
<feature type="compositionally biased region" description="Acidic residues" evidence="1">
    <location>
        <begin position="105"/>
        <end position="121"/>
    </location>
</feature>